<dbReference type="Pfam" id="PF00805">
    <property type="entry name" value="Pentapeptide"/>
    <property type="match status" value="1"/>
</dbReference>
<proteinExistence type="predicted"/>
<keyword evidence="2" id="KW-1185">Reference proteome</keyword>
<dbReference type="Proteomes" id="UP000272238">
    <property type="component" value="Unassembled WGS sequence"/>
</dbReference>
<dbReference type="EMBL" id="RBZN01000019">
    <property type="protein sequence ID" value="RKQ16694.1"/>
    <property type="molecule type" value="Genomic_DNA"/>
</dbReference>
<dbReference type="Gene3D" id="2.160.20.80">
    <property type="entry name" value="E3 ubiquitin-protein ligase SopA"/>
    <property type="match status" value="1"/>
</dbReference>
<dbReference type="SUPFAM" id="SSF141571">
    <property type="entry name" value="Pentapeptide repeat-like"/>
    <property type="match status" value="1"/>
</dbReference>
<evidence type="ECO:0000313" key="2">
    <source>
        <dbReference type="Proteomes" id="UP000272238"/>
    </source>
</evidence>
<dbReference type="InterPro" id="IPR001646">
    <property type="entry name" value="5peptide_repeat"/>
</dbReference>
<organism evidence="1 2">
    <name type="scientific">Ureibacillus endophyticus</name>
    <dbReference type="NCBI Taxonomy" id="1978490"/>
    <lineage>
        <taxon>Bacteria</taxon>
        <taxon>Bacillati</taxon>
        <taxon>Bacillota</taxon>
        <taxon>Bacilli</taxon>
        <taxon>Bacillales</taxon>
        <taxon>Caryophanaceae</taxon>
        <taxon>Ureibacillus</taxon>
    </lineage>
</organism>
<reference evidence="1 2" key="1">
    <citation type="journal article" date="2016" name="Antonie Van Leeuwenhoek">
        <title>Lysinibacillus endophyticus sp. nov., an indole-3-acetic acid producing endophytic bacterium isolated from corn root (Zea mays cv. Xinken-5).</title>
        <authorList>
            <person name="Yu J."/>
            <person name="Guan X."/>
            <person name="Liu C."/>
            <person name="Xiang W."/>
            <person name="Yu Z."/>
            <person name="Liu X."/>
            <person name="Wang G."/>
        </authorList>
    </citation>
    <scope>NUCLEOTIDE SEQUENCE [LARGE SCALE GENOMIC DNA]</scope>
    <source>
        <strain evidence="1 2">DSM 100506</strain>
    </source>
</reference>
<name>A0A494Z2I1_9BACL</name>
<evidence type="ECO:0000313" key="1">
    <source>
        <dbReference type="EMBL" id="RKQ16694.1"/>
    </source>
</evidence>
<gene>
    <name evidence="1" type="ORF">D8M03_09350</name>
</gene>
<comment type="caution">
    <text evidence="1">The sequence shown here is derived from an EMBL/GenBank/DDBJ whole genome shotgun (WGS) entry which is preliminary data.</text>
</comment>
<dbReference type="RefSeq" id="WP_121214505.1">
    <property type="nucleotide sequence ID" value="NZ_RBZN01000019.1"/>
</dbReference>
<protein>
    <submittedName>
        <fullName evidence="1">Pentapeptide repeat-containing protein</fullName>
    </submittedName>
</protein>
<sequence length="274" mass="30817">MTNKLLKNQRTNVYKADCENCFGLCCVALPYAKSADFAVDKDGGTPCKNLDEHFRCRIHSDLRNKGFKGCTVYECFGAGQQVSQNTFNGQDWRKHPQIADEMFNVFPKMQQLFEMLYYLQEGLNLEITQPLHNEILKVKEEVEALTELSPNSVLELNIPQHRMKVSIVLEKISSIVRGNEKTQLKKTGNLFGTNLKGKKLKGTNFRGSLLIATNLSNADLQNCDFLGADLRDADLSNANLSGSIFLTQAQVNAAIGNKQTKLPQHLNIPQHWLK</sequence>
<dbReference type="AlphaFoldDB" id="A0A494Z2I1"/>
<dbReference type="OrthoDB" id="154708at2"/>
<accession>A0A494Z2I1</accession>